<sequence>MFDLYLRLYHIGNTVFQLNITRNSTRVDSYTNGRWIKKENG</sequence>
<dbReference type="Proteomes" id="UP000580250">
    <property type="component" value="Unassembled WGS sequence"/>
</dbReference>
<comment type="caution">
    <text evidence="1">The sequence shown here is derived from an EMBL/GenBank/DDBJ whole genome shotgun (WGS) entry which is preliminary data.</text>
</comment>
<dbReference type="EMBL" id="CAJEWN010004392">
    <property type="protein sequence ID" value="CAD2209620.1"/>
    <property type="molecule type" value="Genomic_DNA"/>
</dbReference>
<dbReference type="AlphaFoldDB" id="A0A6V7YD51"/>
<accession>A0A6V7YD51</accession>
<dbReference type="OrthoDB" id="10561058at2759"/>
<evidence type="ECO:0000313" key="1">
    <source>
        <dbReference type="EMBL" id="CAD2209620.1"/>
    </source>
</evidence>
<reference evidence="1 2" key="1">
    <citation type="submission" date="2020-08" db="EMBL/GenBank/DDBJ databases">
        <authorList>
            <person name="Koutsovoulos G."/>
            <person name="Danchin GJ E."/>
        </authorList>
    </citation>
    <scope>NUCLEOTIDE SEQUENCE [LARGE SCALE GENOMIC DNA]</scope>
</reference>
<organism evidence="1 2">
    <name type="scientific">Meloidogyne enterolobii</name>
    <name type="common">Root-knot nematode worm</name>
    <name type="synonym">Meloidogyne mayaguensis</name>
    <dbReference type="NCBI Taxonomy" id="390850"/>
    <lineage>
        <taxon>Eukaryota</taxon>
        <taxon>Metazoa</taxon>
        <taxon>Ecdysozoa</taxon>
        <taxon>Nematoda</taxon>
        <taxon>Chromadorea</taxon>
        <taxon>Rhabditida</taxon>
        <taxon>Tylenchina</taxon>
        <taxon>Tylenchomorpha</taxon>
        <taxon>Tylenchoidea</taxon>
        <taxon>Meloidogynidae</taxon>
        <taxon>Meloidogyninae</taxon>
        <taxon>Meloidogyne</taxon>
    </lineage>
</organism>
<protein>
    <submittedName>
        <fullName evidence="1">Uncharacterized protein</fullName>
    </submittedName>
</protein>
<name>A0A6V7YD51_MELEN</name>
<proteinExistence type="predicted"/>
<gene>
    <name evidence="1" type="ORF">MENT_LOCUS63817</name>
</gene>
<evidence type="ECO:0000313" key="2">
    <source>
        <dbReference type="Proteomes" id="UP000580250"/>
    </source>
</evidence>